<dbReference type="Pfam" id="PF04055">
    <property type="entry name" value="Radical_SAM"/>
    <property type="match status" value="1"/>
</dbReference>
<evidence type="ECO:0000256" key="5">
    <source>
        <dbReference type="ARBA" id="ARBA00022723"/>
    </source>
</evidence>
<evidence type="ECO:0000256" key="1">
    <source>
        <dbReference type="ARBA" id="ARBA00022485"/>
    </source>
</evidence>
<dbReference type="GO" id="GO:0005840">
    <property type="term" value="C:ribosome"/>
    <property type="evidence" value="ECO:0007669"/>
    <property type="project" value="UniProtKB-KW"/>
</dbReference>
<keyword evidence="4 8" id="KW-0949">S-adenosyl-L-methionine</keyword>
<feature type="binding site" evidence="8">
    <location>
        <position position="162"/>
    </location>
    <ligand>
        <name>[4Fe-4S] cluster</name>
        <dbReference type="ChEBI" id="CHEBI:49883"/>
        <label>2</label>
        <note>4Fe-4S-S-AdoMet</note>
    </ligand>
</feature>
<evidence type="ECO:0000256" key="6">
    <source>
        <dbReference type="ARBA" id="ARBA00023004"/>
    </source>
</evidence>
<keyword evidence="2 8" id="KW-0963">Cytoplasm</keyword>
<dbReference type="EC" id="2.8.4.4" evidence="8"/>
<organism evidence="12 13">
    <name type="scientific">Candidatus Glassbacteria bacterium RIFCSPLOWO2_12_FULL_58_11</name>
    <dbReference type="NCBI Taxonomy" id="1817867"/>
    <lineage>
        <taxon>Bacteria</taxon>
        <taxon>Candidatus Glassiibacteriota</taxon>
    </lineage>
</organism>
<dbReference type="GO" id="GO:0051539">
    <property type="term" value="F:4 iron, 4 sulfur cluster binding"/>
    <property type="evidence" value="ECO:0007669"/>
    <property type="project" value="UniProtKB-UniRule"/>
</dbReference>
<dbReference type="SFLD" id="SFLDG01082">
    <property type="entry name" value="B12-binding_domain_containing"/>
    <property type="match status" value="1"/>
</dbReference>
<dbReference type="PANTHER" id="PTHR43837">
    <property type="entry name" value="RIBOSOMAL PROTEIN S12 METHYLTHIOTRANSFERASE RIMO"/>
    <property type="match status" value="1"/>
</dbReference>
<keyword evidence="7 8" id="KW-0411">Iron-sulfur</keyword>
<evidence type="ECO:0000259" key="9">
    <source>
        <dbReference type="PROSITE" id="PS50926"/>
    </source>
</evidence>
<dbReference type="InterPro" id="IPR020612">
    <property type="entry name" value="Methylthiotransferase_CS"/>
</dbReference>
<dbReference type="EMBL" id="MFIX01000229">
    <property type="protein sequence ID" value="OGG01021.1"/>
    <property type="molecule type" value="Genomic_DNA"/>
</dbReference>
<feature type="binding site" evidence="8">
    <location>
        <position position="159"/>
    </location>
    <ligand>
        <name>[4Fe-4S] cluster</name>
        <dbReference type="ChEBI" id="CHEBI:49883"/>
        <label>2</label>
        <note>4Fe-4S-S-AdoMet</note>
    </ligand>
</feature>
<dbReference type="InterPro" id="IPR005840">
    <property type="entry name" value="Ribosomal_uS12_MeSTrfase_RimO"/>
</dbReference>
<evidence type="ECO:0000259" key="11">
    <source>
        <dbReference type="PROSITE" id="PS51918"/>
    </source>
</evidence>
<evidence type="ECO:0000256" key="4">
    <source>
        <dbReference type="ARBA" id="ARBA00022691"/>
    </source>
</evidence>
<dbReference type="PROSITE" id="PS51918">
    <property type="entry name" value="RADICAL_SAM"/>
    <property type="match status" value="1"/>
</dbReference>
<evidence type="ECO:0000259" key="10">
    <source>
        <dbReference type="PROSITE" id="PS51449"/>
    </source>
</evidence>
<feature type="domain" description="MTTase N-terminal" evidence="10">
    <location>
        <begin position="6"/>
        <end position="123"/>
    </location>
</feature>
<comment type="catalytic activity">
    <reaction evidence="8">
        <text>L-aspartate(89)-[ribosomal protein uS12]-hydrogen + (sulfur carrier)-SH + AH2 + 2 S-adenosyl-L-methionine = 3-methylsulfanyl-L-aspartate(89)-[ribosomal protein uS12]-hydrogen + (sulfur carrier)-H + 5'-deoxyadenosine + L-methionine + A + S-adenosyl-L-homocysteine + 2 H(+)</text>
        <dbReference type="Rhea" id="RHEA:37087"/>
        <dbReference type="Rhea" id="RHEA-COMP:10460"/>
        <dbReference type="Rhea" id="RHEA-COMP:10461"/>
        <dbReference type="Rhea" id="RHEA-COMP:14737"/>
        <dbReference type="Rhea" id="RHEA-COMP:14739"/>
        <dbReference type="ChEBI" id="CHEBI:13193"/>
        <dbReference type="ChEBI" id="CHEBI:15378"/>
        <dbReference type="ChEBI" id="CHEBI:17319"/>
        <dbReference type="ChEBI" id="CHEBI:17499"/>
        <dbReference type="ChEBI" id="CHEBI:29917"/>
        <dbReference type="ChEBI" id="CHEBI:29961"/>
        <dbReference type="ChEBI" id="CHEBI:57844"/>
        <dbReference type="ChEBI" id="CHEBI:57856"/>
        <dbReference type="ChEBI" id="CHEBI:59789"/>
        <dbReference type="ChEBI" id="CHEBI:64428"/>
        <dbReference type="ChEBI" id="CHEBI:73599"/>
        <dbReference type="EC" id="2.8.4.4"/>
    </reaction>
</comment>
<comment type="function">
    <text evidence="8">Catalyzes the methylthiolation of an aspartic acid residue of ribosomal protein uS12.</text>
</comment>
<dbReference type="SFLD" id="SFLDG01061">
    <property type="entry name" value="methylthiotransferase"/>
    <property type="match status" value="1"/>
</dbReference>
<dbReference type="Pfam" id="PF00919">
    <property type="entry name" value="UPF0004"/>
    <property type="match status" value="1"/>
</dbReference>
<dbReference type="PROSITE" id="PS01278">
    <property type="entry name" value="MTTASE_RADICAL"/>
    <property type="match status" value="1"/>
</dbReference>
<feature type="domain" description="Radical SAM core" evidence="11">
    <location>
        <begin position="141"/>
        <end position="371"/>
    </location>
</feature>
<dbReference type="SFLD" id="SFLDS00029">
    <property type="entry name" value="Radical_SAM"/>
    <property type="match status" value="1"/>
</dbReference>
<dbReference type="PROSITE" id="PS51257">
    <property type="entry name" value="PROKAR_LIPOPROTEIN"/>
    <property type="match status" value="1"/>
</dbReference>
<dbReference type="PROSITE" id="PS51449">
    <property type="entry name" value="MTTASE_N"/>
    <property type="match status" value="1"/>
</dbReference>
<evidence type="ECO:0000256" key="3">
    <source>
        <dbReference type="ARBA" id="ARBA00022679"/>
    </source>
</evidence>
<dbReference type="PROSITE" id="PS50926">
    <property type="entry name" value="TRAM"/>
    <property type="match status" value="1"/>
</dbReference>
<feature type="binding site" evidence="8">
    <location>
        <position position="85"/>
    </location>
    <ligand>
        <name>[4Fe-4S] cluster</name>
        <dbReference type="ChEBI" id="CHEBI:49883"/>
        <label>1</label>
    </ligand>
</feature>
<proteinExistence type="inferred from homology"/>
<feature type="binding site" evidence="8">
    <location>
        <position position="155"/>
    </location>
    <ligand>
        <name>[4Fe-4S] cluster</name>
        <dbReference type="ChEBI" id="CHEBI:49883"/>
        <label>2</label>
        <note>4Fe-4S-S-AdoMet</note>
    </ligand>
</feature>
<dbReference type="Gene3D" id="2.40.50.140">
    <property type="entry name" value="Nucleic acid-binding proteins"/>
    <property type="match status" value="1"/>
</dbReference>
<dbReference type="InterPro" id="IPR005839">
    <property type="entry name" value="Methylthiotransferase"/>
</dbReference>
<keyword evidence="6 8" id="KW-0408">Iron</keyword>
<dbReference type="InterPro" id="IPR007197">
    <property type="entry name" value="rSAM"/>
</dbReference>
<evidence type="ECO:0000256" key="2">
    <source>
        <dbReference type="ARBA" id="ARBA00022490"/>
    </source>
</evidence>
<dbReference type="AlphaFoldDB" id="A0A1F5YLG3"/>
<comment type="subcellular location">
    <subcellularLocation>
        <location evidence="8">Cytoplasm</location>
    </subcellularLocation>
</comment>
<dbReference type="SFLD" id="SFLDF00274">
    <property type="entry name" value="ribosomal_protein_S12_methylth"/>
    <property type="match status" value="1"/>
</dbReference>
<keyword evidence="12" id="KW-0689">Ribosomal protein</keyword>
<keyword evidence="3 8" id="KW-0808">Transferase</keyword>
<sequence length="451" mass="49427">MAGKGVPVGLITLGCAKNTVDSEYMLAELESAGFTPIEDLSQARAIVVNTCAFIEPAKEESIETILEAARFKTRGSCRVLVVVGCLASRYRAKLESELPEVDVFLGLGEEQRGLGVALAARLGLAPPGERGVQAPRRAALTAAEGWAYLKISEGCDNHCSYCAIPLIRGNLQSRPEAEIVAEARYLESLGVKELNLIAQDVAAYGADRGGDRGLVGLMEKLLKETQIPWLRLLYIHPAHLGRELLELMAAEPRILPYLDLPVQHASDRMLERMGRKVTASQILDRIGLARALLKRPVLRTTVLVGFPGEGKKDFAELLRFIEEVRFDRLGGFLYSREENTPSAGMRDRVPRPEKERRLAEVLDIQRGISAELNAARVGSTMPVLIERRVEAAERPEPHLAWLGRSPAHAPEVDGSVFVAEKPGEKLAPGRMARVRITVSGDYDLYGEAETV</sequence>
<keyword evidence="1 8" id="KW-0004">4Fe-4S</keyword>
<evidence type="ECO:0000313" key="12">
    <source>
        <dbReference type="EMBL" id="OGG01021.1"/>
    </source>
</evidence>
<dbReference type="GO" id="GO:0006400">
    <property type="term" value="P:tRNA modification"/>
    <property type="evidence" value="ECO:0007669"/>
    <property type="project" value="InterPro"/>
</dbReference>
<feature type="domain" description="TRAM" evidence="9">
    <location>
        <begin position="374"/>
        <end position="450"/>
    </location>
</feature>
<reference evidence="12 13" key="1">
    <citation type="journal article" date="2016" name="Nat. Commun.">
        <title>Thousands of microbial genomes shed light on interconnected biogeochemical processes in an aquifer system.</title>
        <authorList>
            <person name="Anantharaman K."/>
            <person name="Brown C.T."/>
            <person name="Hug L.A."/>
            <person name="Sharon I."/>
            <person name="Castelle C.J."/>
            <person name="Probst A.J."/>
            <person name="Thomas B.C."/>
            <person name="Singh A."/>
            <person name="Wilkins M.J."/>
            <person name="Karaoz U."/>
            <person name="Brodie E.L."/>
            <person name="Williams K.H."/>
            <person name="Hubbard S.S."/>
            <person name="Banfield J.F."/>
        </authorList>
    </citation>
    <scope>NUCLEOTIDE SEQUENCE [LARGE SCALE GENOMIC DNA]</scope>
</reference>
<evidence type="ECO:0000313" key="13">
    <source>
        <dbReference type="Proteomes" id="UP000179129"/>
    </source>
</evidence>
<dbReference type="InterPro" id="IPR002792">
    <property type="entry name" value="TRAM_dom"/>
</dbReference>
<evidence type="ECO:0000256" key="7">
    <source>
        <dbReference type="ARBA" id="ARBA00023014"/>
    </source>
</evidence>
<dbReference type="CDD" id="cd01335">
    <property type="entry name" value="Radical_SAM"/>
    <property type="match status" value="1"/>
</dbReference>
<dbReference type="PANTHER" id="PTHR43837:SF1">
    <property type="entry name" value="RIBOSOMAL PROTEIN US12 METHYLTHIOTRANSFERASE RIMO"/>
    <property type="match status" value="1"/>
</dbReference>
<dbReference type="GO" id="GO:0103039">
    <property type="term" value="F:protein methylthiotransferase activity"/>
    <property type="evidence" value="ECO:0007669"/>
    <property type="project" value="UniProtKB-EC"/>
</dbReference>
<keyword evidence="5 8" id="KW-0479">Metal-binding</keyword>
<dbReference type="GO" id="GO:0035599">
    <property type="term" value="F:aspartic acid methylthiotransferase activity"/>
    <property type="evidence" value="ECO:0007669"/>
    <property type="project" value="TreeGrafter"/>
</dbReference>
<dbReference type="InterPro" id="IPR012340">
    <property type="entry name" value="NA-bd_OB-fold"/>
</dbReference>
<evidence type="ECO:0000256" key="8">
    <source>
        <dbReference type="HAMAP-Rule" id="MF_01865"/>
    </source>
</evidence>
<accession>A0A1F5YLG3</accession>
<dbReference type="InterPro" id="IPR023404">
    <property type="entry name" value="rSAM_horseshoe"/>
</dbReference>
<dbReference type="STRING" id="1817867.A3F83_12725"/>
<dbReference type="Pfam" id="PF18693">
    <property type="entry name" value="TRAM_2"/>
    <property type="match status" value="1"/>
</dbReference>
<dbReference type="FunFam" id="3.80.30.20:FF:000001">
    <property type="entry name" value="tRNA-2-methylthio-N(6)-dimethylallyladenosine synthase 2"/>
    <property type="match status" value="1"/>
</dbReference>
<dbReference type="Gene3D" id="3.40.50.12160">
    <property type="entry name" value="Methylthiotransferase, N-terminal domain"/>
    <property type="match status" value="1"/>
</dbReference>
<comment type="caution">
    <text evidence="12">The sequence shown here is derived from an EMBL/GenBank/DDBJ whole genome shotgun (WGS) entry which is preliminary data.</text>
</comment>
<feature type="binding site" evidence="8">
    <location>
        <position position="15"/>
    </location>
    <ligand>
        <name>[4Fe-4S] cluster</name>
        <dbReference type="ChEBI" id="CHEBI:49883"/>
        <label>1</label>
    </ligand>
</feature>
<dbReference type="InterPro" id="IPR058240">
    <property type="entry name" value="rSAM_sf"/>
</dbReference>
<feature type="binding site" evidence="8">
    <location>
        <position position="51"/>
    </location>
    <ligand>
        <name>[4Fe-4S] cluster</name>
        <dbReference type="ChEBI" id="CHEBI:49883"/>
        <label>1</label>
    </ligand>
</feature>
<dbReference type="NCBIfam" id="TIGR00089">
    <property type="entry name" value="MiaB/RimO family radical SAM methylthiotransferase"/>
    <property type="match status" value="1"/>
</dbReference>
<comment type="similarity">
    <text evidence="8">Belongs to the methylthiotransferase family. RimO subfamily.</text>
</comment>
<name>A0A1F5YLG3_9BACT</name>
<keyword evidence="12" id="KW-0687">Ribonucleoprotein</keyword>
<gene>
    <name evidence="8" type="primary">rimO</name>
    <name evidence="12" type="ORF">A3F83_12725</name>
</gene>
<dbReference type="InterPro" id="IPR013848">
    <property type="entry name" value="Methylthiotransferase_N"/>
</dbReference>
<dbReference type="Gene3D" id="3.80.30.20">
    <property type="entry name" value="tm_1862 like domain"/>
    <property type="match status" value="1"/>
</dbReference>
<comment type="cofactor">
    <cofactor evidence="8">
        <name>[4Fe-4S] cluster</name>
        <dbReference type="ChEBI" id="CHEBI:49883"/>
    </cofactor>
    <text evidence="8">Binds 2 [4Fe-4S] clusters. One cluster is coordinated with 3 cysteines and an exchangeable S-adenosyl-L-methionine.</text>
</comment>
<protein>
    <recommendedName>
        <fullName evidence="8">Ribosomal protein uS12 methylthiotransferase RimO</fullName>
        <shortName evidence="8">uS12 MTTase</shortName>
        <shortName evidence="8">uS12 methylthiotransferase</shortName>
        <ecNumber evidence="8">2.8.4.4</ecNumber>
    </recommendedName>
    <alternativeName>
        <fullName evidence="8">Ribosomal protein uS12 (aspartate-C(3))-methylthiotransferase</fullName>
    </alternativeName>
    <alternativeName>
        <fullName evidence="8">Ribosome maturation factor RimO</fullName>
    </alternativeName>
</protein>
<dbReference type="HAMAP" id="MF_01865">
    <property type="entry name" value="MTTase_RimO"/>
    <property type="match status" value="1"/>
</dbReference>
<dbReference type="InterPro" id="IPR038135">
    <property type="entry name" value="Methylthiotransferase_N_sf"/>
</dbReference>
<dbReference type="NCBIfam" id="TIGR01125">
    <property type="entry name" value="30S ribosomal protein S12 methylthiotransferase RimO"/>
    <property type="match status" value="1"/>
</dbReference>
<dbReference type="Proteomes" id="UP000179129">
    <property type="component" value="Unassembled WGS sequence"/>
</dbReference>
<dbReference type="SUPFAM" id="SSF102114">
    <property type="entry name" value="Radical SAM enzymes"/>
    <property type="match status" value="1"/>
</dbReference>
<dbReference type="GO" id="GO:0046872">
    <property type="term" value="F:metal ion binding"/>
    <property type="evidence" value="ECO:0007669"/>
    <property type="project" value="UniProtKB-KW"/>
</dbReference>
<dbReference type="GO" id="GO:0005829">
    <property type="term" value="C:cytosol"/>
    <property type="evidence" value="ECO:0007669"/>
    <property type="project" value="TreeGrafter"/>
</dbReference>
<dbReference type="SMART" id="SM00729">
    <property type="entry name" value="Elp3"/>
    <property type="match status" value="1"/>
</dbReference>
<dbReference type="InterPro" id="IPR006638">
    <property type="entry name" value="Elp3/MiaA/NifB-like_rSAM"/>
</dbReference>